<feature type="transmembrane region" description="Helical" evidence="5">
    <location>
        <begin position="260"/>
        <end position="277"/>
    </location>
</feature>
<sequence>MTLKEKRPNYLNYTFIFILIYISFINIFVIKTTPEIIFIQFAILVLIFRKIRFREFSKYWIPFIAFFFIYEFLRGFADNFAPFYNNVLFWVFGLEKSLFGEIPTQVLQKKFPVDHIVTQTSIFFYSIFFYFSFLVGFIIWLKNKKLFKKYAIKFLLLSYISITFFFLIPTAPPWLVNETVDLGIERYLLHNSIFQLFSFLTIWGYLLYGNTVAALPSLHVAWPVFTCFFLLKYFKNRFLYLLLIIPILIGFSVVLTAEHFVIDVLFGAILAVILVFFV</sequence>
<evidence type="ECO:0000256" key="1">
    <source>
        <dbReference type="ARBA" id="ARBA00004141"/>
    </source>
</evidence>
<evidence type="ECO:0000256" key="2">
    <source>
        <dbReference type="ARBA" id="ARBA00022692"/>
    </source>
</evidence>
<dbReference type="InterPro" id="IPR026841">
    <property type="entry name" value="Aur1/Ipt1"/>
</dbReference>
<reference evidence="7 8" key="1">
    <citation type="journal article" date="2016" name="Nat. Commun.">
        <title>Thousands of microbial genomes shed light on interconnected biogeochemical processes in an aquifer system.</title>
        <authorList>
            <person name="Anantharaman K."/>
            <person name="Brown C.T."/>
            <person name="Hug L.A."/>
            <person name="Sharon I."/>
            <person name="Castelle C.J."/>
            <person name="Probst A.J."/>
            <person name="Thomas B.C."/>
            <person name="Singh A."/>
            <person name="Wilkins M.J."/>
            <person name="Karaoz U."/>
            <person name="Brodie E.L."/>
            <person name="Williams K.H."/>
            <person name="Hubbard S.S."/>
            <person name="Banfield J.F."/>
        </authorList>
    </citation>
    <scope>NUCLEOTIDE SEQUENCE [LARGE SCALE GENOMIC DNA]</scope>
</reference>
<dbReference type="Gene3D" id="1.20.144.10">
    <property type="entry name" value="Phosphatidic acid phosphatase type 2/haloperoxidase"/>
    <property type="match status" value="1"/>
</dbReference>
<evidence type="ECO:0000256" key="3">
    <source>
        <dbReference type="ARBA" id="ARBA00022989"/>
    </source>
</evidence>
<name>A0A1F5IAR4_9BACT</name>
<feature type="transmembrane region" description="Helical" evidence="5">
    <location>
        <begin position="122"/>
        <end position="142"/>
    </location>
</feature>
<feature type="transmembrane region" description="Helical" evidence="5">
    <location>
        <begin position="36"/>
        <end position="52"/>
    </location>
</feature>
<gene>
    <name evidence="7" type="ORF">A3G14_02945</name>
</gene>
<organism evidence="7 8">
    <name type="scientific">Candidatus Curtissbacteria bacterium RIFCSPLOWO2_12_FULL_38_9</name>
    <dbReference type="NCBI Taxonomy" id="1797735"/>
    <lineage>
        <taxon>Bacteria</taxon>
        <taxon>Candidatus Curtissiibacteriota</taxon>
    </lineage>
</organism>
<evidence type="ECO:0000256" key="4">
    <source>
        <dbReference type="ARBA" id="ARBA00023136"/>
    </source>
</evidence>
<comment type="caution">
    <text evidence="7">The sequence shown here is derived from an EMBL/GenBank/DDBJ whole genome shotgun (WGS) entry which is preliminary data.</text>
</comment>
<evidence type="ECO:0000256" key="5">
    <source>
        <dbReference type="SAM" id="Phobius"/>
    </source>
</evidence>
<evidence type="ECO:0000313" key="8">
    <source>
        <dbReference type="Proteomes" id="UP000177300"/>
    </source>
</evidence>
<dbReference type="InterPro" id="IPR052185">
    <property type="entry name" value="IPC_Synthase-Related"/>
</dbReference>
<dbReference type="GO" id="GO:0016020">
    <property type="term" value="C:membrane"/>
    <property type="evidence" value="ECO:0007669"/>
    <property type="project" value="UniProtKB-SubCell"/>
</dbReference>
<comment type="subcellular location">
    <subcellularLocation>
        <location evidence="1">Membrane</location>
        <topology evidence="1">Multi-pass membrane protein</topology>
    </subcellularLocation>
</comment>
<keyword evidence="4 5" id="KW-0472">Membrane</keyword>
<dbReference type="Proteomes" id="UP000177300">
    <property type="component" value="Unassembled WGS sequence"/>
</dbReference>
<feature type="transmembrane region" description="Helical" evidence="5">
    <location>
        <begin position="59"/>
        <end position="77"/>
    </location>
</feature>
<feature type="transmembrane region" description="Helical" evidence="5">
    <location>
        <begin position="237"/>
        <end position="255"/>
    </location>
</feature>
<dbReference type="PANTHER" id="PTHR31310">
    <property type="match status" value="1"/>
</dbReference>
<dbReference type="Pfam" id="PF14378">
    <property type="entry name" value="PAP2_3"/>
    <property type="match status" value="1"/>
</dbReference>
<evidence type="ECO:0000259" key="6">
    <source>
        <dbReference type="Pfam" id="PF14378"/>
    </source>
</evidence>
<feature type="domain" description="Inositolphosphotransferase Aur1/Ipt1" evidence="6">
    <location>
        <begin position="94"/>
        <end position="275"/>
    </location>
</feature>
<keyword evidence="3 5" id="KW-1133">Transmembrane helix</keyword>
<feature type="transmembrane region" description="Helical" evidence="5">
    <location>
        <begin position="12"/>
        <end position="30"/>
    </location>
</feature>
<dbReference type="PANTHER" id="PTHR31310:SF7">
    <property type="entry name" value="PA-PHOSPHATASE RELATED-FAMILY PROTEIN DDB_G0268928"/>
    <property type="match status" value="1"/>
</dbReference>
<protein>
    <recommendedName>
        <fullName evidence="6">Inositolphosphotransferase Aur1/Ipt1 domain-containing protein</fullName>
    </recommendedName>
</protein>
<evidence type="ECO:0000313" key="7">
    <source>
        <dbReference type="EMBL" id="OGE13400.1"/>
    </source>
</evidence>
<dbReference type="EMBL" id="MFBY01000033">
    <property type="protein sequence ID" value="OGE13400.1"/>
    <property type="molecule type" value="Genomic_DNA"/>
</dbReference>
<feature type="transmembrane region" description="Helical" evidence="5">
    <location>
        <begin position="154"/>
        <end position="175"/>
    </location>
</feature>
<proteinExistence type="predicted"/>
<dbReference type="AlphaFoldDB" id="A0A1F5IAR4"/>
<keyword evidence="2 5" id="KW-0812">Transmembrane</keyword>
<accession>A0A1F5IAR4</accession>